<name>A0A9N9HPA3_9GLOM</name>
<accession>A0A9N9HPA3</accession>
<reference evidence="1" key="1">
    <citation type="submission" date="2021-06" db="EMBL/GenBank/DDBJ databases">
        <authorList>
            <person name="Kallberg Y."/>
            <person name="Tangrot J."/>
            <person name="Rosling A."/>
        </authorList>
    </citation>
    <scope>NUCLEOTIDE SEQUENCE</scope>
    <source>
        <strain evidence="1">UK204</strain>
    </source>
</reference>
<comment type="caution">
    <text evidence="1">The sequence shown here is derived from an EMBL/GenBank/DDBJ whole genome shotgun (WGS) entry which is preliminary data.</text>
</comment>
<proteinExistence type="predicted"/>
<protein>
    <submittedName>
        <fullName evidence="1">2426_t:CDS:1</fullName>
    </submittedName>
</protein>
<sequence>QFTNVDLLMNFAVIYLNASKTTSTMTLGVNERLITGSIISCEHAIPIEFTFTKQPK</sequence>
<evidence type="ECO:0000313" key="2">
    <source>
        <dbReference type="Proteomes" id="UP000789570"/>
    </source>
</evidence>
<dbReference type="AlphaFoldDB" id="A0A9N9HPA3"/>
<dbReference type="Proteomes" id="UP000789570">
    <property type="component" value="Unassembled WGS sequence"/>
</dbReference>
<gene>
    <name evidence="1" type="ORF">FCALED_LOCUS13394</name>
</gene>
<feature type="non-terminal residue" evidence="1">
    <location>
        <position position="1"/>
    </location>
</feature>
<evidence type="ECO:0000313" key="1">
    <source>
        <dbReference type="EMBL" id="CAG8699317.1"/>
    </source>
</evidence>
<dbReference type="EMBL" id="CAJVPQ010007675">
    <property type="protein sequence ID" value="CAG8699317.1"/>
    <property type="molecule type" value="Genomic_DNA"/>
</dbReference>
<keyword evidence="2" id="KW-1185">Reference proteome</keyword>
<organism evidence="1 2">
    <name type="scientific">Funneliformis caledonium</name>
    <dbReference type="NCBI Taxonomy" id="1117310"/>
    <lineage>
        <taxon>Eukaryota</taxon>
        <taxon>Fungi</taxon>
        <taxon>Fungi incertae sedis</taxon>
        <taxon>Mucoromycota</taxon>
        <taxon>Glomeromycotina</taxon>
        <taxon>Glomeromycetes</taxon>
        <taxon>Glomerales</taxon>
        <taxon>Glomeraceae</taxon>
        <taxon>Funneliformis</taxon>
    </lineage>
</organism>